<evidence type="ECO:0000313" key="2">
    <source>
        <dbReference type="Proteomes" id="UP000054721"/>
    </source>
</evidence>
<evidence type="ECO:0000313" key="1">
    <source>
        <dbReference type="EMBL" id="KRZ46784.1"/>
    </source>
</evidence>
<keyword evidence="2" id="KW-1185">Reference proteome</keyword>
<dbReference type="EMBL" id="JYDW01002220">
    <property type="protein sequence ID" value="KRZ46784.1"/>
    <property type="molecule type" value="Genomic_DNA"/>
</dbReference>
<gene>
    <name evidence="1" type="ORF">T02_6533</name>
</gene>
<reference evidence="1 2" key="1">
    <citation type="submission" date="2015-05" db="EMBL/GenBank/DDBJ databases">
        <title>Evolution of Trichinella species and genotypes.</title>
        <authorList>
            <person name="Korhonen P.K."/>
            <person name="Edoardo P."/>
            <person name="Giuseppe L.R."/>
            <person name="Gasser R.B."/>
        </authorList>
    </citation>
    <scope>NUCLEOTIDE SEQUENCE [LARGE SCALE GENOMIC DNA]</scope>
    <source>
        <strain evidence="1">ISS10</strain>
    </source>
</reference>
<dbReference type="AlphaFoldDB" id="A0A0V1KHV2"/>
<protein>
    <submittedName>
        <fullName evidence="1">Uncharacterized protein</fullName>
    </submittedName>
</protein>
<sequence>MSKSDRWTPRLLRSERTTQLHEPTIFTIANINMSEEDEEDRLQRVI</sequence>
<comment type="caution">
    <text evidence="1">The sequence shown here is derived from an EMBL/GenBank/DDBJ whole genome shotgun (WGS) entry which is preliminary data.</text>
</comment>
<accession>A0A0V1KHV2</accession>
<name>A0A0V1KHV2_9BILA</name>
<proteinExistence type="predicted"/>
<dbReference type="Proteomes" id="UP000054721">
    <property type="component" value="Unassembled WGS sequence"/>
</dbReference>
<organism evidence="1 2">
    <name type="scientific">Trichinella nativa</name>
    <dbReference type="NCBI Taxonomy" id="6335"/>
    <lineage>
        <taxon>Eukaryota</taxon>
        <taxon>Metazoa</taxon>
        <taxon>Ecdysozoa</taxon>
        <taxon>Nematoda</taxon>
        <taxon>Enoplea</taxon>
        <taxon>Dorylaimia</taxon>
        <taxon>Trichinellida</taxon>
        <taxon>Trichinellidae</taxon>
        <taxon>Trichinella</taxon>
    </lineage>
</organism>